<dbReference type="GO" id="GO:0031047">
    <property type="term" value="P:regulatory ncRNA-mediated gene silencing"/>
    <property type="evidence" value="ECO:0007669"/>
    <property type="project" value="UniProtKB-KW"/>
</dbReference>
<keyword evidence="7" id="KW-0943">RNA-mediated gene silencing</keyword>
<dbReference type="OMA" id="WSKDMRN"/>
<dbReference type="Pfam" id="PF02170">
    <property type="entry name" value="PAZ"/>
    <property type="match status" value="1"/>
</dbReference>
<dbReference type="SUPFAM" id="SSF101690">
    <property type="entry name" value="PAZ domain"/>
    <property type="match status" value="1"/>
</dbReference>
<dbReference type="GO" id="GO:0006417">
    <property type="term" value="P:regulation of translation"/>
    <property type="evidence" value="ECO:0007669"/>
    <property type="project" value="UniProtKB-KW"/>
</dbReference>
<dbReference type="GO" id="GO:0003723">
    <property type="term" value="F:RNA binding"/>
    <property type="evidence" value="ECO:0007669"/>
    <property type="project" value="UniProtKB-KW"/>
</dbReference>
<dbReference type="PROSITE" id="PS50821">
    <property type="entry name" value="PAZ"/>
    <property type="match status" value="1"/>
</dbReference>
<dbReference type="InterPro" id="IPR012337">
    <property type="entry name" value="RNaseH-like_sf"/>
</dbReference>
<feature type="domain" description="PAZ" evidence="10">
    <location>
        <begin position="256"/>
        <end position="369"/>
    </location>
</feature>
<evidence type="ECO:0000256" key="9">
    <source>
        <dbReference type="ARBA" id="ARBA00038291"/>
    </source>
</evidence>
<dbReference type="GeneTree" id="ENSGT00950000183200"/>
<comment type="similarity">
    <text evidence="9">Belongs to the argonaute family. Piwi subfamily.</text>
</comment>
<keyword evidence="5" id="KW-0810">Translation regulation</keyword>
<dbReference type="GO" id="GO:0030154">
    <property type="term" value="P:cell differentiation"/>
    <property type="evidence" value="ECO:0007669"/>
    <property type="project" value="UniProtKB-KW"/>
</dbReference>
<evidence type="ECO:0000256" key="5">
    <source>
        <dbReference type="ARBA" id="ARBA00022845"/>
    </source>
</evidence>
<evidence type="ECO:0000259" key="10">
    <source>
        <dbReference type="PROSITE" id="PS50821"/>
    </source>
</evidence>
<dbReference type="FunFam" id="2.170.260.10:FF:000003">
    <property type="entry name" value="Piwi-like RNA-mediated gene silencing 2"/>
    <property type="match status" value="1"/>
</dbReference>
<comment type="subcellular location">
    <subcellularLocation>
        <location evidence="1">Cytoplasm</location>
    </subcellularLocation>
</comment>
<evidence type="ECO:0000256" key="8">
    <source>
        <dbReference type="ARBA" id="ARBA00023254"/>
    </source>
</evidence>
<keyword evidence="13" id="KW-1185">Reference proteome</keyword>
<evidence type="ECO:0000313" key="13">
    <source>
        <dbReference type="Proteomes" id="UP000314986"/>
    </source>
</evidence>
<dbReference type="Pfam" id="PF23278">
    <property type="entry name" value="Piwi_N"/>
    <property type="match status" value="1"/>
</dbReference>
<proteinExistence type="inferred from homology"/>
<reference evidence="12" key="5">
    <citation type="submission" date="2025-09" db="UniProtKB">
        <authorList>
            <consortium name="Ensembl"/>
        </authorList>
    </citation>
    <scope>IDENTIFICATION</scope>
</reference>
<sequence length="813" mass="93110">MPVLLPIIRRQKRTSDVVWLTLHTHINRPSLYRSSLKWGLGKMISAGFERQVIMERGRYKQRNVFDFGVNTRKGMEHVKDCKSGSSGNPVRIITNLFAFRSPHSWCLNQYHVTFKPDIESKRLRMALLFSHSDLLGKIRAFDGAMLFLPHKLENQVTELSSVMIDGQVVHITINLTSEFPQDSPMCIQFFNITIKKAMKMLSMYQIGRNFYDPSTPIQIPQHRLILWPGFSTSIMRYEAKILLSADVSHKVLRSETVLEFMTELYNRNGDQQFCDTCMKELLGLIVLTRYNNKTYRIDDIDWSANPTGTFKKTDGTEISYIDYYTQQYDISVTDLSQPLLVSLLKNKHLDKDAAPRLIHLIPEFCFLTGLSNQARSDFHVMKDLAAETQLTPEKRQQRLHVLIDNIQRNKEARTELEGWGLRLDEQISLIGRVIPSEKIHMLDHIPESAADWSRDTRNARIINVQPLQDWLMVFSHRSCEVAGKLLACLKKVGLSMGFSVGNPKMVQVNEGPASYMQALRHQVQPSTDLVLCILSSNQKDNYDCIKKFLCVEKPTPSQCVLARNLNKQHMLMSIATKIAMQMACKLGGELWMVEIPVSIIQDLASNSMEWYSRCVFQSSAVEVADCLKVCMQGALNKWLEINHMLPGRIVIYRDGVGDGQLMTLVDYEVPQILHSFKAVNPCYGPKITMIVVRKRSPCRFFADVNGALQNPALGTVIDSEATRPEWYDFFLISQCARQGTVSPTYYNVVYDNSGMKPDHVQRLTYKLCHLYYNWPGVIRVPAPCQYAFKLTVLVGQSIHREPDLNLAERLFFL</sequence>
<dbReference type="Gene3D" id="3.30.420.10">
    <property type="entry name" value="Ribonuclease H-like superfamily/Ribonuclease H"/>
    <property type="match status" value="1"/>
</dbReference>
<dbReference type="InParanoid" id="A0A4W3JAP3"/>
<accession>A0A4W3JAP3</accession>
<dbReference type="GO" id="GO:0051321">
    <property type="term" value="P:meiotic cell cycle"/>
    <property type="evidence" value="ECO:0007669"/>
    <property type="project" value="UniProtKB-KW"/>
</dbReference>
<dbReference type="Ensembl" id="ENSCMIT00000029931.1">
    <property type="protein sequence ID" value="ENSCMIP00000029465.1"/>
    <property type="gene ID" value="ENSCMIG00000012588.1"/>
</dbReference>
<reference evidence="13" key="2">
    <citation type="journal article" date="2007" name="PLoS Biol.">
        <title>Survey sequencing and comparative analysis of the elephant shark (Callorhinchus milii) genome.</title>
        <authorList>
            <person name="Venkatesh B."/>
            <person name="Kirkness E.F."/>
            <person name="Loh Y.H."/>
            <person name="Halpern A.L."/>
            <person name="Lee A.P."/>
            <person name="Johnson J."/>
            <person name="Dandona N."/>
            <person name="Viswanathan L.D."/>
            <person name="Tay A."/>
            <person name="Venter J.C."/>
            <person name="Strausberg R.L."/>
            <person name="Brenner S."/>
        </authorList>
    </citation>
    <scope>NUCLEOTIDE SEQUENCE [LARGE SCALE GENOMIC DNA]</scope>
</reference>
<dbReference type="Proteomes" id="UP000314986">
    <property type="component" value="Unassembled WGS sequence"/>
</dbReference>
<dbReference type="CDD" id="cd02845">
    <property type="entry name" value="PAZ_piwi_like"/>
    <property type="match status" value="1"/>
</dbReference>
<keyword evidence="2" id="KW-0217">Developmental protein</keyword>
<dbReference type="Pfam" id="PF02171">
    <property type="entry name" value="Piwi"/>
    <property type="match status" value="2"/>
</dbReference>
<keyword evidence="8" id="KW-0469">Meiosis</keyword>
<dbReference type="Gene3D" id="2.170.260.10">
    <property type="entry name" value="paz domain"/>
    <property type="match status" value="1"/>
</dbReference>
<dbReference type="Gene3D" id="3.40.50.2300">
    <property type="match status" value="1"/>
</dbReference>
<reference evidence="13" key="3">
    <citation type="journal article" date="2014" name="Nature">
        <title>Elephant shark genome provides unique insights into gnathostome evolution.</title>
        <authorList>
            <consortium name="International Elephant Shark Genome Sequencing Consortium"/>
            <person name="Venkatesh B."/>
            <person name="Lee A.P."/>
            <person name="Ravi V."/>
            <person name="Maurya A.K."/>
            <person name="Lian M.M."/>
            <person name="Swann J.B."/>
            <person name="Ohta Y."/>
            <person name="Flajnik M.F."/>
            <person name="Sutoh Y."/>
            <person name="Kasahara M."/>
            <person name="Hoon S."/>
            <person name="Gangu V."/>
            <person name="Roy S.W."/>
            <person name="Irimia M."/>
            <person name="Korzh V."/>
            <person name="Kondrychyn I."/>
            <person name="Lim Z.W."/>
            <person name="Tay B.H."/>
            <person name="Tohari S."/>
            <person name="Kong K.W."/>
            <person name="Ho S."/>
            <person name="Lorente-Galdos B."/>
            <person name="Quilez J."/>
            <person name="Marques-Bonet T."/>
            <person name="Raney B.J."/>
            <person name="Ingham P.W."/>
            <person name="Tay A."/>
            <person name="Hillier L.W."/>
            <person name="Minx P."/>
            <person name="Boehm T."/>
            <person name="Wilson R.K."/>
            <person name="Brenner S."/>
            <person name="Warren W.C."/>
        </authorList>
    </citation>
    <scope>NUCLEOTIDE SEQUENCE [LARGE SCALE GENOMIC DNA]</scope>
</reference>
<reference evidence="12" key="4">
    <citation type="submission" date="2025-08" db="UniProtKB">
        <authorList>
            <consortium name="Ensembl"/>
        </authorList>
    </citation>
    <scope>IDENTIFICATION</scope>
</reference>
<evidence type="ECO:0000256" key="7">
    <source>
        <dbReference type="ARBA" id="ARBA00023158"/>
    </source>
</evidence>
<name>A0A4W3JAP3_CALMI</name>
<keyword evidence="3" id="KW-0963">Cytoplasm</keyword>
<dbReference type="SMART" id="SM00950">
    <property type="entry name" value="Piwi"/>
    <property type="match status" value="1"/>
</dbReference>
<dbReference type="SUPFAM" id="SSF53098">
    <property type="entry name" value="Ribonuclease H-like"/>
    <property type="match status" value="1"/>
</dbReference>
<evidence type="ECO:0000259" key="11">
    <source>
        <dbReference type="PROSITE" id="PS50822"/>
    </source>
</evidence>
<feature type="domain" description="Piwi" evidence="11">
    <location>
        <begin position="529"/>
        <end position="799"/>
    </location>
</feature>
<dbReference type="InterPro" id="IPR036397">
    <property type="entry name" value="RNaseH_sf"/>
</dbReference>
<protein>
    <submittedName>
        <fullName evidence="12">Piwi like RNA-mediated silencing 4</fullName>
    </submittedName>
</protein>
<dbReference type="SMART" id="SM00949">
    <property type="entry name" value="PAZ"/>
    <property type="match status" value="1"/>
</dbReference>
<evidence type="ECO:0000313" key="12">
    <source>
        <dbReference type="Ensembl" id="ENSCMIP00000029465.1"/>
    </source>
</evidence>
<dbReference type="InterPro" id="IPR003165">
    <property type="entry name" value="Piwi"/>
</dbReference>
<dbReference type="GO" id="GO:0005737">
    <property type="term" value="C:cytoplasm"/>
    <property type="evidence" value="ECO:0007669"/>
    <property type="project" value="UniProtKB-SubCell"/>
</dbReference>
<dbReference type="InterPro" id="IPR003100">
    <property type="entry name" value="PAZ_dom"/>
</dbReference>
<dbReference type="FunFam" id="3.30.420.10:FF:000014">
    <property type="entry name" value="Piwi-like RNA-mediated gene silencing 1"/>
    <property type="match status" value="1"/>
</dbReference>
<evidence type="ECO:0000256" key="1">
    <source>
        <dbReference type="ARBA" id="ARBA00004496"/>
    </source>
</evidence>
<gene>
    <name evidence="12" type="primary">LOC103184179</name>
</gene>
<dbReference type="PROSITE" id="PS50822">
    <property type="entry name" value="PIWI"/>
    <property type="match status" value="1"/>
</dbReference>
<dbReference type="PANTHER" id="PTHR22891">
    <property type="entry name" value="EUKARYOTIC TRANSLATION INITIATION FACTOR 2C"/>
    <property type="match status" value="1"/>
</dbReference>
<keyword evidence="6" id="KW-0694">RNA-binding</keyword>
<evidence type="ECO:0000256" key="6">
    <source>
        <dbReference type="ARBA" id="ARBA00022884"/>
    </source>
</evidence>
<evidence type="ECO:0000256" key="2">
    <source>
        <dbReference type="ARBA" id="ARBA00022473"/>
    </source>
</evidence>
<dbReference type="InterPro" id="IPR036085">
    <property type="entry name" value="PAZ_dom_sf"/>
</dbReference>
<reference evidence="13" key="1">
    <citation type="journal article" date="2006" name="Science">
        <title>Ancient noncoding elements conserved in the human genome.</title>
        <authorList>
            <person name="Venkatesh B."/>
            <person name="Kirkness E.F."/>
            <person name="Loh Y.H."/>
            <person name="Halpern A.L."/>
            <person name="Lee A.P."/>
            <person name="Johnson J."/>
            <person name="Dandona N."/>
            <person name="Viswanathan L.D."/>
            <person name="Tay A."/>
            <person name="Venter J.C."/>
            <person name="Strausberg R.L."/>
            <person name="Brenner S."/>
        </authorList>
    </citation>
    <scope>NUCLEOTIDE SEQUENCE [LARGE SCALE GENOMIC DNA]</scope>
</reference>
<organism evidence="12 13">
    <name type="scientific">Callorhinchus milii</name>
    <name type="common">Ghost shark</name>
    <dbReference type="NCBI Taxonomy" id="7868"/>
    <lineage>
        <taxon>Eukaryota</taxon>
        <taxon>Metazoa</taxon>
        <taxon>Chordata</taxon>
        <taxon>Craniata</taxon>
        <taxon>Vertebrata</taxon>
        <taxon>Chondrichthyes</taxon>
        <taxon>Holocephali</taxon>
        <taxon>Chimaeriformes</taxon>
        <taxon>Callorhinchidae</taxon>
        <taxon>Callorhinchus</taxon>
    </lineage>
</organism>
<dbReference type="CDD" id="cd04658">
    <property type="entry name" value="Piwi_piwi-like_Euk"/>
    <property type="match status" value="1"/>
</dbReference>
<evidence type="ECO:0000256" key="3">
    <source>
        <dbReference type="ARBA" id="ARBA00022490"/>
    </source>
</evidence>
<dbReference type="AlphaFoldDB" id="A0A4W3JAP3"/>
<evidence type="ECO:0000256" key="4">
    <source>
        <dbReference type="ARBA" id="ARBA00022782"/>
    </source>
</evidence>
<dbReference type="STRING" id="7868.ENSCMIP00000029465"/>
<keyword evidence="4" id="KW-0221">Differentiation</keyword>